<feature type="region of interest" description="Disordered" evidence="1">
    <location>
        <begin position="230"/>
        <end position="266"/>
    </location>
</feature>
<evidence type="ECO:0000259" key="2">
    <source>
        <dbReference type="Pfam" id="PF14111"/>
    </source>
</evidence>
<comment type="caution">
    <text evidence="3">The sequence shown here is derived from an EMBL/GenBank/DDBJ whole genome shotgun (WGS) entry which is preliminary data.</text>
</comment>
<dbReference type="Pfam" id="PF14111">
    <property type="entry name" value="DUF4283"/>
    <property type="match status" value="1"/>
</dbReference>
<dbReference type="InterPro" id="IPR025558">
    <property type="entry name" value="DUF4283"/>
</dbReference>
<proteinExistence type="predicted"/>
<feature type="domain" description="DUF4283" evidence="2">
    <location>
        <begin position="7"/>
        <end position="54"/>
    </location>
</feature>
<sequence length="357" mass="39397">METPGWFQVIDLANDYYLVQFEKMKDYARALADGPWTIQGSYLTVQTWQPGFDASREPTKTVVWVQIPKLPVECYRQDILNALAQQIGKPIRIDINTLHVERAKFARLAIEVEFTKPLLGRVEIEGRWFEVCYEDIPDFCFLYGMVPLEQVAATVRPLEAHAKPDTSKFGLWMRVSRQPRSTANRNVSKGSAMKIVAIPFDLGSATALLSEVMRDAADVPSSSTIAPTGSVVFSAPPIQPLQPEPKRKSVGKSKKSSSGEGKVLGSVSKMNTSTVSMAENGKGQVCVGAINLDKFKKALSYPKSMQSHVKPVVASVGVSNSDDVMEGLEESSACELPSLKHTTRGCENYGWCLCQWE</sequence>
<organism evidence="3 4">
    <name type="scientific">Turnera subulata</name>
    <dbReference type="NCBI Taxonomy" id="218843"/>
    <lineage>
        <taxon>Eukaryota</taxon>
        <taxon>Viridiplantae</taxon>
        <taxon>Streptophyta</taxon>
        <taxon>Embryophyta</taxon>
        <taxon>Tracheophyta</taxon>
        <taxon>Spermatophyta</taxon>
        <taxon>Magnoliopsida</taxon>
        <taxon>eudicotyledons</taxon>
        <taxon>Gunneridae</taxon>
        <taxon>Pentapetalae</taxon>
        <taxon>rosids</taxon>
        <taxon>fabids</taxon>
        <taxon>Malpighiales</taxon>
        <taxon>Passifloraceae</taxon>
        <taxon>Turnera</taxon>
    </lineage>
</organism>
<gene>
    <name evidence="3" type="ORF">Tsubulata_003729</name>
</gene>
<dbReference type="InterPro" id="IPR040256">
    <property type="entry name" value="At4g02000-like"/>
</dbReference>
<keyword evidence="4" id="KW-1185">Reference proteome</keyword>
<protein>
    <recommendedName>
        <fullName evidence="2">DUF4283 domain-containing protein</fullName>
    </recommendedName>
</protein>
<reference evidence="3" key="1">
    <citation type="submission" date="2022-02" db="EMBL/GenBank/DDBJ databases">
        <authorList>
            <person name="Henning P.M."/>
            <person name="McCubbin A.G."/>
            <person name="Shore J.S."/>
        </authorList>
    </citation>
    <scope>NUCLEOTIDE SEQUENCE</scope>
    <source>
        <strain evidence="3">F60SS</strain>
        <tissue evidence="3">Leaves</tissue>
    </source>
</reference>
<dbReference type="OrthoDB" id="1750469at2759"/>
<feature type="compositionally biased region" description="Low complexity" evidence="1">
    <location>
        <begin position="256"/>
        <end position="266"/>
    </location>
</feature>
<evidence type="ECO:0000313" key="3">
    <source>
        <dbReference type="EMBL" id="KAJ4848331.1"/>
    </source>
</evidence>
<dbReference type="AlphaFoldDB" id="A0A9Q0GH85"/>
<dbReference type="PANTHER" id="PTHR31286:SF99">
    <property type="entry name" value="DUF4283 DOMAIN-CONTAINING PROTEIN"/>
    <property type="match status" value="1"/>
</dbReference>
<reference evidence="3" key="2">
    <citation type="journal article" date="2023" name="Plants (Basel)">
        <title>Annotation of the Turnera subulata (Passifloraceae) Draft Genome Reveals the S-Locus Evolved after the Divergence of Turneroideae from Passifloroideae in a Stepwise Manner.</title>
        <authorList>
            <person name="Henning P.M."/>
            <person name="Roalson E.H."/>
            <person name="Mir W."/>
            <person name="McCubbin A.G."/>
            <person name="Shore J.S."/>
        </authorList>
    </citation>
    <scope>NUCLEOTIDE SEQUENCE</scope>
    <source>
        <strain evidence="3">F60SS</strain>
    </source>
</reference>
<accession>A0A9Q0GH85</accession>
<dbReference type="PANTHER" id="PTHR31286">
    <property type="entry name" value="GLYCINE-RICH CELL WALL STRUCTURAL PROTEIN 1.8-LIKE"/>
    <property type="match status" value="1"/>
</dbReference>
<evidence type="ECO:0000313" key="4">
    <source>
        <dbReference type="Proteomes" id="UP001141552"/>
    </source>
</evidence>
<dbReference type="Proteomes" id="UP001141552">
    <property type="component" value="Unassembled WGS sequence"/>
</dbReference>
<name>A0A9Q0GH85_9ROSI</name>
<evidence type="ECO:0000256" key="1">
    <source>
        <dbReference type="SAM" id="MobiDB-lite"/>
    </source>
</evidence>
<dbReference type="EMBL" id="JAKUCV010000928">
    <property type="protein sequence ID" value="KAJ4848331.1"/>
    <property type="molecule type" value="Genomic_DNA"/>
</dbReference>